<gene>
    <name evidence="2" type="ORF">GCM10009606_19450</name>
</gene>
<dbReference type="RefSeq" id="WP_343907307.1">
    <property type="nucleotide sequence ID" value="NZ_BAAAJE010000006.1"/>
</dbReference>
<dbReference type="Proteomes" id="UP001499979">
    <property type="component" value="Unassembled WGS sequence"/>
</dbReference>
<sequence>MRRLLPALVALLLVALAAPASATPPTERTISDPAEAGKAYDIVSVTMKAAPAAGRKAQVTVVHSRRVDVGDGIDVWVDTDDDRVPDLFITGLSFSEYGVYKARDWDRHHQDITDRGCASVKMTGARSVIRFDPSCLGASERFAVSVRSHGQDRPARTDDYVPRPERWTKKVLSYAS</sequence>
<organism evidence="2 3">
    <name type="scientific">Nocardioides aquiterrae</name>
    <dbReference type="NCBI Taxonomy" id="203799"/>
    <lineage>
        <taxon>Bacteria</taxon>
        <taxon>Bacillati</taxon>
        <taxon>Actinomycetota</taxon>
        <taxon>Actinomycetes</taxon>
        <taxon>Propionibacteriales</taxon>
        <taxon>Nocardioidaceae</taxon>
        <taxon>Nocardioides</taxon>
    </lineage>
</organism>
<feature type="chain" id="PRO_5046061599" evidence="1">
    <location>
        <begin position="23"/>
        <end position="176"/>
    </location>
</feature>
<comment type="caution">
    <text evidence="2">The sequence shown here is derived from an EMBL/GenBank/DDBJ whole genome shotgun (WGS) entry which is preliminary data.</text>
</comment>
<dbReference type="EMBL" id="BAAAJE010000006">
    <property type="protein sequence ID" value="GAA1139931.1"/>
    <property type="molecule type" value="Genomic_DNA"/>
</dbReference>
<reference evidence="3" key="1">
    <citation type="journal article" date="2019" name="Int. J. Syst. Evol. Microbiol.">
        <title>The Global Catalogue of Microorganisms (GCM) 10K type strain sequencing project: providing services to taxonomists for standard genome sequencing and annotation.</title>
        <authorList>
            <consortium name="The Broad Institute Genomics Platform"/>
            <consortium name="The Broad Institute Genome Sequencing Center for Infectious Disease"/>
            <person name="Wu L."/>
            <person name="Ma J."/>
        </authorList>
    </citation>
    <scope>NUCLEOTIDE SEQUENCE [LARGE SCALE GENOMIC DNA]</scope>
    <source>
        <strain evidence="3">JCM 11813</strain>
    </source>
</reference>
<keyword evidence="3" id="KW-1185">Reference proteome</keyword>
<evidence type="ECO:0000313" key="3">
    <source>
        <dbReference type="Proteomes" id="UP001499979"/>
    </source>
</evidence>
<name>A0ABP4F1B3_9ACTN</name>
<proteinExistence type="predicted"/>
<evidence type="ECO:0000256" key="1">
    <source>
        <dbReference type="SAM" id="SignalP"/>
    </source>
</evidence>
<evidence type="ECO:0000313" key="2">
    <source>
        <dbReference type="EMBL" id="GAA1139931.1"/>
    </source>
</evidence>
<accession>A0ABP4F1B3</accession>
<feature type="signal peptide" evidence="1">
    <location>
        <begin position="1"/>
        <end position="22"/>
    </location>
</feature>
<keyword evidence="1" id="KW-0732">Signal</keyword>
<protein>
    <submittedName>
        <fullName evidence="2">Uncharacterized protein</fullName>
    </submittedName>
</protein>